<evidence type="ECO:0000313" key="8">
    <source>
        <dbReference type="EMBL" id="OEJ73705.1"/>
    </source>
</evidence>
<comment type="caution">
    <text evidence="8">The sequence shown here is derived from an EMBL/GenBank/DDBJ whole genome shotgun (WGS) entry which is preliminary data.</text>
</comment>
<dbReference type="AlphaFoldDB" id="A0A1E5QG91"/>
<dbReference type="PANTHER" id="PTHR43856:SF1">
    <property type="entry name" value="MITOCHONDRIAL CARDIOLIPIN HYDROLASE"/>
    <property type="match status" value="1"/>
</dbReference>
<dbReference type="SUPFAM" id="SSF56024">
    <property type="entry name" value="Phospholipase D/nuclease"/>
    <property type="match status" value="2"/>
</dbReference>
<evidence type="ECO:0000256" key="4">
    <source>
        <dbReference type="ARBA" id="ARBA00022801"/>
    </source>
</evidence>
<sequence length="526" mass="58508">MALGLAACGRVESRQPRLVPLPQDPLIQVYFNQSETSDYNDPYRQIVRLGDDLEETIVEAIAKAQSSIDVAVQELRLPKVAQALVERHQAGVQVRVILENSYSRPWSEFTPTEVAQLDPRTRQSYDEFILFADRDGDRLLSTDETNQSDALKILHNAKVPWIDDTADGSKGSGLMHHKFAIIDRQTVIVTSANFTLSDIHGDFTRPESRGNANNLLKIQSYELANLFTQEFNLMWGDGPGGQPDSLFGLKKPLRQPAKMQVGNSLIAVYFSPTSQRVDWEQTGNGLIDQTLKVAKTSVDLALFVFSEQRLVNTLALNHQQGVKIRALIDPSFAYRSYSEALDMLGVALSENCQYEADNQPWQTPIQTVGVPILPPGDKLHHKFGVVDEKIAIAGSHNWSQAANIINDETLLVIENPGVAAHFIREFNRLYAHSQLGIPAAIERKIQAEQQKCSQLKPAQTNVTPSVINLNTATPAELESLPGIGPKLAQEIIKTRQQQPFTSLQDLSRVSGIGPKLLERLENRVTW</sequence>
<evidence type="ECO:0000256" key="2">
    <source>
        <dbReference type="ARBA" id="ARBA00008664"/>
    </source>
</evidence>
<dbReference type="InterPro" id="IPR001736">
    <property type="entry name" value="PLipase_D/transphosphatidylase"/>
</dbReference>
<dbReference type="CDD" id="cd09116">
    <property type="entry name" value="PLDc_Nuc_like"/>
    <property type="match status" value="1"/>
</dbReference>
<dbReference type="GO" id="GO:0006281">
    <property type="term" value="P:DNA repair"/>
    <property type="evidence" value="ECO:0007669"/>
    <property type="project" value="InterPro"/>
</dbReference>
<feature type="domain" description="PLD phosphodiesterase" evidence="7">
    <location>
        <begin position="375"/>
        <end position="402"/>
    </location>
</feature>
<feature type="domain" description="PLD phosphodiesterase" evidence="7">
    <location>
        <begin position="171"/>
        <end position="198"/>
    </location>
</feature>
<dbReference type="InterPro" id="IPR010994">
    <property type="entry name" value="RuvA_2-like"/>
</dbReference>
<keyword evidence="4" id="KW-0378">Hydrolase</keyword>
<proteinExistence type="inferred from homology"/>
<dbReference type="GO" id="GO:0006793">
    <property type="term" value="P:phosphorus metabolic process"/>
    <property type="evidence" value="ECO:0007669"/>
    <property type="project" value="UniProtKB-ARBA"/>
</dbReference>
<protein>
    <recommendedName>
        <fullName evidence="3">phospholipase D</fullName>
        <ecNumber evidence="3">3.1.4.4</ecNumber>
    </recommendedName>
</protein>
<name>A0A1E5QG91_9CYAN</name>
<dbReference type="InterPro" id="IPR025202">
    <property type="entry name" value="PLD-like_dom"/>
</dbReference>
<dbReference type="OrthoDB" id="155099at2"/>
<dbReference type="SMART" id="SM00155">
    <property type="entry name" value="PLDc"/>
    <property type="match status" value="2"/>
</dbReference>
<dbReference type="GO" id="GO:0016891">
    <property type="term" value="F:RNA endonuclease activity producing 5'-phosphomonoesters, hydrolytic mechanism"/>
    <property type="evidence" value="ECO:0007669"/>
    <property type="project" value="TreeGrafter"/>
</dbReference>
<dbReference type="GO" id="GO:0016042">
    <property type="term" value="P:lipid catabolic process"/>
    <property type="evidence" value="ECO:0007669"/>
    <property type="project" value="UniProtKB-KW"/>
</dbReference>
<dbReference type="SMART" id="SM00278">
    <property type="entry name" value="HhH1"/>
    <property type="match status" value="2"/>
</dbReference>
<dbReference type="Pfam" id="PF13091">
    <property type="entry name" value="PLDc_2"/>
    <property type="match status" value="2"/>
</dbReference>
<evidence type="ECO:0000256" key="1">
    <source>
        <dbReference type="ARBA" id="ARBA00000798"/>
    </source>
</evidence>
<dbReference type="GO" id="GO:0004630">
    <property type="term" value="F:phospholipase D activity"/>
    <property type="evidence" value="ECO:0007669"/>
    <property type="project" value="UniProtKB-EC"/>
</dbReference>
<comment type="catalytic activity">
    <reaction evidence="1">
        <text>a 1,2-diacyl-sn-glycero-3-phosphocholine + H2O = a 1,2-diacyl-sn-glycero-3-phosphate + choline + H(+)</text>
        <dbReference type="Rhea" id="RHEA:14445"/>
        <dbReference type="ChEBI" id="CHEBI:15354"/>
        <dbReference type="ChEBI" id="CHEBI:15377"/>
        <dbReference type="ChEBI" id="CHEBI:15378"/>
        <dbReference type="ChEBI" id="CHEBI:57643"/>
        <dbReference type="ChEBI" id="CHEBI:58608"/>
        <dbReference type="EC" id="3.1.4.4"/>
    </reaction>
</comment>
<gene>
    <name evidence="8" type="ORF">BH720_18500</name>
</gene>
<dbReference type="CDD" id="cd09173">
    <property type="entry name" value="PLDc_Nuc_like_unchar1_2"/>
    <property type="match status" value="1"/>
</dbReference>
<dbReference type="InterPro" id="IPR051406">
    <property type="entry name" value="PLD_domain"/>
</dbReference>
<dbReference type="Gene3D" id="1.10.150.320">
    <property type="entry name" value="Photosystem II 12 kDa extrinsic protein"/>
    <property type="match status" value="1"/>
</dbReference>
<dbReference type="Pfam" id="PF12836">
    <property type="entry name" value="HHH_3"/>
    <property type="match status" value="1"/>
</dbReference>
<reference evidence="8" key="1">
    <citation type="submission" date="2016-09" db="EMBL/GenBank/DDBJ databases">
        <title>Draft genome of thermotolerant cyanobacterium Desertifilum sp. strain IPPAS B-1220.</title>
        <authorList>
            <person name="Sinetova M.A."/>
            <person name="Bolakhan K."/>
            <person name="Zayadan B.K."/>
            <person name="Mironov K.S."/>
            <person name="Ustinova V."/>
            <person name="Kupriyanova E.V."/>
            <person name="Sidorov R.A."/>
            <person name="Skrypnik A.N."/>
            <person name="Gogoleva N.E."/>
            <person name="Gogolev Y.V."/>
            <person name="Los D.A."/>
        </authorList>
    </citation>
    <scope>NUCLEOTIDE SEQUENCE [LARGE SCALE GENOMIC DNA]</scope>
    <source>
        <strain evidence="8">IPPAS B-1220</strain>
    </source>
</reference>
<evidence type="ECO:0000259" key="7">
    <source>
        <dbReference type="PROSITE" id="PS50035"/>
    </source>
</evidence>
<dbReference type="PANTHER" id="PTHR43856">
    <property type="entry name" value="CARDIOLIPIN HYDROLASE"/>
    <property type="match status" value="1"/>
</dbReference>
<dbReference type="GO" id="GO:0003677">
    <property type="term" value="F:DNA binding"/>
    <property type="evidence" value="ECO:0007669"/>
    <property type="project" value="InterPro"/>
</dbReference>
<evidence type="ECO:0000256" key="5">
    <source>
        <dbReference type="ARBA" id="ARBA00022963"/>
    </source>
</evidence>
<keyword evidence="5" id="KW-0442">Lipid degradation</keyword>
<dbReference type="PROSITE" id="PS50035">
    <property type="entry name" value="PLD"/>
    <property type="match status" value="2"/>
</dbReference>
<comment type="similarity">
    <text evidence="2">Belongs to the phospholipase D family.</text>
</comment>
<dbReference type="STRING" id="1781255.BH720_18500"/>
<evidence type="ECO:0000256" key="3">
    <source>
        <dbReference type="ARBA" id="ARBA00012027"/>
    </source>
</evidence>
<dbReference type="SUPFAM" id="SSF47781">
    <property type="entry name" value="RuvA domain 2-like"/>
    <property type="match status" value="1"/>
</dbReference>
<dbReference type="EMBL" id="MJGC01000081">
    <property type="protein sequence ID" value="OEJ73705.1"/>
    <property type="molecule type" value="Genomic_DNA"/>
</dbReference>
<evidence type="ECO:0000256" key="6">
    <source>
        <dbReference type="ARBA" id="ARBA00023098"/>
    </source>
</evidence>
<accession>A0A1E5QG91</accession>
<keyword evidence="6" id="KW-0443">Lipid metabolism</keyword>
<dbReference type="Gene3D" id="3.30.870.10">
    <property type="entry name" value="Endonuclease Chain A"/>
    <property type="match status" value="2"/>
</dbReference>
<organism evidence="8">
    <name type="scientific">Desertifilum tharense IPPAS B-1220</name>
    <dbReference type="NCBI Taxonomy" id="1781255"/>
    <lineage>
        <taxon>Bacteria</taxon>
        <taxon>Bacillati</taxon>
        <taxon>Cyanobacteriota</taxon>
        <taxon>Cyanophyceae</taxon>
        <taxon>Desertifilales</taxon>
        <taxon>Desertifilaceae</taxon>
        <taxon>Desertifilum</taxon>
    </lineage>
</organism>
<dbReference type="EC" id="3.1.4.4" evidence="3"/>
<dbReference type="InterPro" id="IPR003583">
    <property type="entry name" value="Hlx-hairpin-Hlx_DNA-bd_motif"/>
</dbReference>